<reference evidence="2" key="1">
    <citation type="submission" date="2020-01" db="EMBL/GenBank/DDBJ databases">
        <title>The Celery Genome Sequence Reveals Sequential Paleo-tetraploidization, Resistance Gene Elimination, Karyotype Evolution, and Functional Innovation in Apiales.</title>
        <authorList>
            <person name="Song X."/>
        </authorList>
    </citation>
    <scope>NUCLEOTIDE SEQUENCE</scope>
    <source>
        <tissue evidence="2">Leaf</tissue>
    </source>
</reference>
<dbReference type="Proteomes" id="UP000593563">
    <property type="component" value="Unassembled WGS sequence"/>
</dbReference>
<protein>
    <recommendedName>
        <fullName evidence="1">Calmodulin-binding domain-containing protein</fullName>
    </recommendedName>
</protein>
<dbReference type="PANTHER" id="PTHR33349:SF1">
    <property type="entry name" value="EMB|CAB62594.1"/>
    <property type="match status" value="1"/>
</dbReference>
<dbReference type="AlphaFoldDB" id="A0A6L5B6U3"/>
<feature type="domain" description="Calmodulin-binding" evidence="1">
    <location>
        <begin position="505"/>
        <end position="619"/>
    </location>
</feature>
<proteinExistence type="predicted"/>
<comment type="caution">
    <text evidence="2">The sequence shown here is derived from an EMBL/GenBank/DDBJ whole genome shotgun (WGS) entry which is preliminary data.</text>
</comment>
<dbReference type="EMBL" id="WRXP01004376">
    <property type="protein sequence ID" value="KAF1001449.1"/>
    <property type="molecule type" value="Genomic_DNA"/>
</dbReference>
<dbReference type="SMART" id="SM01054">
    <property type="entry name" value="CaM_binding"/>
    <property type="match status" value="1"/>
</dbReference>
<sequence>MVIVHLPLHYPSRKLTLNENQTKNLHEGDVATANEVLDTMQTNGHTQISQSTTSLFQSHASSEAQAELFPSHANESVELVCTDSEISEFYEDIDVEALQDIEYIIDIYDSEDSEYVEERDEINIENDDVINISKVDASISLHHTKKDEQYTLEDKEIPVSKSMFQRGRLVDLESENDIPRKLKFRRDRVMKNENGTKTYVGMRRLSVDNTNPTSANAQYADSYDLEDFDYSDGETDGSKAENSDAVSISRVDTLKGKQYQRNDKLFSSRDDHLALKGKFSRVKIMDVQSENDVAKRLKFRRRRVVEDLDDAKPYVERIKLKKRETDGNTNTTSPGSDYSDSCYYEDSKEFNSGNDVVDISEADILEGKHHKNSRKGRQFTSEEYNPAYKCKFRRGRILDLQCEDDTPSKLKFRRGKVIENEDGTKTYVERIRFKRRDTDDNTNATSPDCEYIDSYYSEDPESETIEFNSENGDVASINNNVDILQGKNLRHPRKYKHFASEEDSPAYKCNFRRGRTMDLQNDDNVPKRLKFKRGRVIEKDDGTKIYIRRRRFKKKEIVNNVDTSSPDSHTVALRHQEMQDKKDELLLLNDVIEETITKLARSKKSKVKALVGAFETVISLQDDKTSPG</sequence>
<dbReference type="Pfam" id="PF07839">
    <property type="entry name" value="CaM_binding"/>
    <property type="match status" value="1"/>
</dbReference>
<accession>A0A6L5B6U3</accession>
<name>A0A6L5B6U3_APIGR</name>
<evidence type="ECO:0000259" key="1">
    <source>
        <dbReference type="SMART" id="SM01054"/>
    </source>
</evidence>
<dbReference type="InterPro" id="IPR012417">
    <property type="entry name" value="CaM-bd_dom_pln"/>
</dbReference>
<evidence type="ECO:0000313" key="3">
    <source>
        <dbReference type="Proteomes" id="UP000593563"/>
    </source>
</evidence>
<dbReference type="PANTHER" id="PTHR33349">
    <property type="entry name" value="EMB|CAB62594.1"/>
    <property type="match status" value="1"/>
</dbReference>
<evidence type="ECO:0000313" key="2">
    <source>
        <dbReference type="EMBL" id="KAF1001449.1"/>
    </source>
</evidence>
<organism evidence="2 3">
    <name type="scientific">Apium graveolens</name>
    <name type="common">Celery</name>
    <dbReference type="NCBI Taxonomy" id="4045"/>
    <lineage>
        <taxon>Eukaryota</taxon>
        <taxon>Viridiplantae</taxon>
        <taxon>Streptophyta</taxon>
        <taxon>Embryophyta</taxon>
        <taxon>Tracheophyta</taxon>
        <taxon>Spermatophyta</taxon>
        <taxon>Magnoliopsida</taxon>
        <taxon>eudicotyledons</taxon>
        <taxon>Gunneridae</taxon>
        <taxon>Pentapetalae</taxon>
        <taxon>asterids</taxon>
        <taxon>campanulids</taxon>
        <taxon>Apiales</taxon>
        <taxon>Apiaceae</taxon>
        <taxon>Apioideae</taxon>
        <taxon>apioid superclade</taxon>
        <taxon>Apieae</taxon>
        <taxon>Apium</taxon>
    </lineage>
</organism>
<dbReference type="GO" id="GO:0005516">
    <property type="term" value="F:calmodulin binding"/>
    <property type="evidence" value="ECO:0007669"/>
    <property type="project" value="InterPro"/>
</dbReference>
<gene>
    <name evidence="2" type="ORF">AG4045_000787</name>
</gene>
<keyword evidence="3" id="KW-1185">Reference proteome</keyword>